<gene>
    <name evidence="3" type="primary">rny1</name>
    <name evidence="3" type="ORF">H4R34_001473</name>
</gene>
<protein>
    <submittedName>
        <fullName evidence="3">Ribonuclease T2-like</fullName>
        <ecNumber evidence="3">4.6.1.19</ecNumber>
    </submittedName>
</protein>
<dbReference type="SUPFAM" id="SSF55895">
    <property type="entry name" value="Ribonuclease Rh-like"/>
    <property type="match status" value="1"/>
</dbReference>
<dbReference type="Proteomes" id="UP001151582">
    <property type="component" value="Unassembled WGS sequence"/>
</dbReference>
<dbReference type="EMBL" id="JANBQB010000069">
    <property type="protein sequence ID" value="KAJ1983124.1"/>
    <property type="molecule type" value="Genomic_DNA"/>
</dbReference>
<dbReference type="InterPro" id="IPR001568">
    <property type="entry name" value="RNase_T2-like"/>
</dbReference>
<comment type="caution">
    <text evidence="3">The sequence shown here is derived from an EMBL/GenBank/DDBJ whole genome shotgun (WGS) entry which is preliminary data.</text>
</comment>
<comment type="similarity">
    <text evidence="1 2">Belongs to the RNase T2 family.</text>
</comment>
<dbReference type="OrthoDB" id="435754at2759"/>
<keyword evidence="3" id="KW-0456">Lyase</keyword>
<keyword evidence="4" id="KW-1185">Reference proteome</keyword>
<accession>A0A9W8B9V7</accession>
<dbReference type="InterPro" id="IPR036430">
    <property type="entry name" value="RNase_T2-like_sf"/>
</dbReference>
<evidence type="ECO:0000313" key="4">
    <source>
        <dbReference type="Proteomes" id="UP001151582"/>
    </source>
</evidence>
<sequence>MNEGFNPVDGCDDNRRANVARTLALRDETDLMDWLQRAWPSDGTVSQKYLWTEAWNVFGTCVSTIEPRCYTELEPGQDVIRYFRNVKALAEEINLKQVLQQLDLTPIDPNQAAKSQMYNGYHRHAVEQGLGHALNRKVLLRCDGWANDQLREIRVYWRHQPGVDVSRGQPATAPVADPSNPFNVAMWDAVSYMNVVPMNAPEVSNCASFIYFLPKSKYIVSMPWNIGPVSSRVYSHAP</sequence>
<dbReference type="EC" id="4.6.1.19" evidence="3"/>
<evidence type="ECO:0000313" key="3">
    <source>
        <dbReference type="EMBL" id="KAJ1983124.1"/>
    </source>
</evidence>
<dbReference type="GO" id="GO:0033897">
    <property type="term" value="F:ribonuclease T2 activity"/>
    <property type="evidence" value="ECO:0007669"/>
    <property type="project" value="UniProtKB-EC"/>
</dbReference>
<organism evidence="3 4">
    <name type="scientific">Dimargaris verticillata</name>
    <dbReference type="NCBI Taxonomy" id="2761393"/>
    <lineage>
        <taxon>Eukaryota</taxon>
        <taxon>Fungi</taxon>
        <taxon>Fungi incertae sedis</taxon>
        <taxon>Zoopagomycota</taxon>
        <taxon>Kickxellomycotina</taxon>
        <taxon>Dimargaritomycetes</taxon>
        <taxon>Dimargaritales</taxon>
        <taxon>Dimargaritaceae</taxon>
        <taxon>Dimargaris</taxon>
    </lineage>
</organism>
<dbReference type="Pfam" id="PF00445">
    <property type="entry name" value="Ribonuclease_T2"/>
    <property type="match status" value="1"/>
</dbReference>
<dbReference type="PANTHER" id="PTHR11240">
    <property type="entry name" value="RIBONUCLEASE T2"/>
    <property type="match status" value="1"/>
</dbReference>
<evidence type="ECO:0000256" key="2">
    <source>
        <dbReference type="RuleBase" id="RU004328"/>
    </source>
</evidence>
<reference evidence="3" key="1">
    <citation type="submission" date="2022-07" db="EMBL/GenBank/DDBJ databases">
        <title>Phylogenomic reconstructions and comparative analyses of Kickxellomycotina fungi.</title>
        <authorList>
            <person name="Reynolds N.K."/>
            <person name="Stajich J.E."/>
            <person name="Barry K."/>
            <person name="Grigoriev I.V."/>
            <person name="Crous P."/>
            <person name="Smith M.E."/>
        </authorList>
    </citation>
    <scope>NUCLEOTIDE SEQUENCE</scope>
    <source>
        <strain evidence="3">RSA 567</strain>
    </source>
</reference>
<dbReference type="GO" id="GO:0003723">
    <property type="term" value="F:RNA binding"/>
    <property type="evidence" value="ECO:0007669"/>
    <property type="project" value="InterPro"/>
</dbReference>
<dbReference type="AlphaFoldDB" id="A0A9W8B9V7"/>
<dbReference type="PANTHER" id="PTHR11240:SF22">
    <property type="entry name" value="RIBONUCLEASE T2"/>
    <property type="match status" value="1"/>
</dbReference>
<dbReference type="Gene3D" id="3.90.730.10">
    <property type="entry name" value="Ribonuclease T2-like"/>
    <property type="match status" value="1"/>
</dbReference>
<evidence type="ECO:0000256" key="1">
    <source>
        <dbReference type="ARBA" id="ARBA00007469"/>
    </source>
</evidence>
<proteinExistence type="inferred from homology"/>
<name>A0A9W8B9V7_9FUNG</name>